<keyword evidence="9" id="KW-1185">Reference proteome</keyword>
<dbReference type="Gene3D" id="3.90.1750.10">
    <property type="entry name" value="Hect, E3 ligase catalytic domains"/>
    <property type="match status" value="1"/>
</dbReference>
<dbReference type="PROSITE" id="PS50237">
    <property type="entry name" value="HECT"/>
    <property type="match status" value="1"/>
</dbReference>
<dbReference type="PANTHER" id="PTHR45700">
    <property type="entry name" value="UBIQUITIN-PROTEIN LIGASE E3C"/>
    <property type="match status" value="1"/>
</dbReference>
<comment type="caution">
    <text evidence="8">The sequence shown here is derived from an EMBL/GenBank/DDBJ whole genome shotgun (WGS) entry which is preliminary data.</text>
</comment>
<dbReference type="VEuPathDB" id="ToxoDB:cyc_01020"/>
<feature type="compositionally biased region" description="Acidic residues" evidence="6">
    <location>
        <begin position="604"/>
        <end position="620"/>
    </location>
</feature>
<feature type="region of interest" description="Disordered" evidence="6">
    <location>
        <begin position="1"/>
        <end position="26"/>
    </location>
</feature>
<dbReference type="EC" id="2.3.2.26" evidence="2"/>
<evidence type="ECO:0000256" key="3">
    <source>
        <dbReference type="ARBA" id="ARBA00022679"/>
    </source>
</evidence>
<dbReference type="GO" id="GO:0000209">
    <property type="term" value="P:protein polyubiquitination"/>
    <property type="evidence" value="ECO:0007669"/>
    <property type="project" value="InterPro"/>
</dbReference>
<evidence type="ECO:0000259" key="7">
    <source>
        <dbReference type="PROSITE" id="PS50237"/>
    </source>
</evidence>
<dbReference type="EMBL" id="JROU02001707">
    <property type="protein sequence ID" value="OEH75535.1"/>
    <property type="molecule type" value="Genomic_DNA"/>
</dbReference>
<dbReference type="GO" id="GO:0061630">
    <property type="term" value="F:ubiquitin protein ligase activity"/>
    <property type="evidence" value="ECO:0007669"/>
    <property type="project" value="UniProtKB-EC"/>
</dbReference>
<dbReference type="PANTHER" id="PTHR45700:SF2">
    <property type="entry name" value="UBIQUITIN-PROTEIN LIGASE E3C"/>
    <property type="match status" value="1"/>
</dbReference>
<evidence type="ECO:0000256" key="2">
    <source>
        <dbReference type="ARBA" id="ARBA00012485"/>
    </source>
</evidence>
<dbReference type="InParanoid" id="A0A1D3CWE9"/>
<organism evidence="8 9">
    <name type="scientific">Cyclospora cayetanensis</name>
    <dbReference type="NCBI Taxonomy" id="88456"/>
    <lineage>
        <taxon>Eukaryota</taxon>
        <taxon>Sar</taxon>
        <taxon>Alveolata</taxon>
        <taxon>Apicomplexa</taxon>
        <taxon>Conoidasida</taxon>
        <taxon>Coccidia</taxon>
        <taxon>Eucoccidiorida</taxon>
        <taxon>Eimeriorina</taxon>
        <taxon>Eimeriidae</taxon>
        <taxon>Cyclospora</taxon>
    </lineage>
</organism>
<dbReference type="InterPro" id="IPR000569">
    <property type="entry name" value="HECT_dom"/>
</dbReference>
<feature type="region of interest" description="Disordered" evidence="6">
    <location>
        <begin position="602"/>
        <end position="622"/>
    </location>
</feature>
<dbReference type="Pfam" id="PF00632">
    <property type="entry name" value="HECT"/>
    <property type="match status" value="1"/>
</dbReference>
<name>A0A1D3CWE9_9EIME</name>
<feature type="active site" description="Glycyl thioester intermediate" evidence="5">
    <location>
        <position position="1207"/>
    </location>
</feature>
<dbReference type="Proteomes" id="UP000095192">
    <property type="component" value="Unassembled WGS sequence"/>
</dbReference>
<dbReference type="VEuPathDB" id="ToxoDB:LOC34622053"/>
<dbReference type="FunFam" id="3.30.2160.10:FF:000002">
    <property type="entry name" value="Putative Ubiquitin-protein ligase E3C"/>
    <property type="match status" value="1"/>
</dbReference>
<dbReference type="CDD" id="cd00078">
    <property type="entry name" value="HECTc"/>
    <property type="match status" value="1"/>
</dbReference>
<sequence>MYDWGSSTSTRNVNLSGGYRSSTAVGRRAFLQQTRERREQRGRQRQQQQSQQRIAAAWRAFRCRQHHKQLCRDEFDRQEELLLLQDEKQQAKAEVLHQQQQHGMHRVQARRISFCFDPCSAAHNTRDGERLLAAAAILPPPTAVPPAGTTAEDSSTCALHVAVLRALSLHYRNLVLLQHSTPAGDNQQRRHQKKPPLLLVDGDVRFCYGWRGSALAPAGQARFGLRATRQIAAAAAAASGGIQNTNAVSEAASSSVPLLQGQCLKIQIQQRKQHDMMQVLPLRTFSCCFGISSAPKPSPLVGLLPLFLSVITADSVTPAFSPLVYSLPLVLLLAPRIPGVCIYVDPLEFPSFVVAAADSLDEALASLEELLFSAADAATDRSAAAAATAVPAVAAFPAMRSAGTIVSAASAAEALHREAPFLRSKLEKQVQERTVPASSTQQREREKLPHRRQLLEHCAAEVLQLNSFLLSPEEQRAQQLPQQLFPPSTAPPDEVVSALAVAAVAAFARSYVRGIVWGGELLTRGLASASQDSLHALQLLTLLCSPQLRRQLVVLTEGWAVDAFFTAAQAAPPTGLSDLLQLYLPPDMERSAALSEVAGVTAEETTELESDSESEAEDQDSTANIHSHCWEHKYSGAERLILNALSVSTPLPLRLLRAIKTFMTDDSELLEETGEDRIISGNGGSSVGFSLRRSDLRWLLLTLNRLAWLLLRAACASACPQQQQQQQGKQEFSAFLPVPLGASNKSSSSGRRGCRRDRLWQLVPGVLRELLDLNGRVSLVTYEELVLPDGPASLIMSAAGGQRLPALWECLVWCMRGGDAAAAAAVASPGNNINSSNSAAGATTPSGRGHLEMPLPSFRLSNLPTRLLASSLVYVPHTIAFQDRLAVFYQLLAFELEDGLSALLNGDIMRGFQVEFITAEGTPEAGIDGGGLLKELIVELSRRAFDPAYGLFNTCSDNTLFPNPSVELLHSNFAELFVAMGKLVGKAVFEGILIEPQLNRVFLKLLLRRPCRLDDIKSLDPSVHRSLMLLKKYTGDATELSLTFSIMRSEFGSQEEVDLIPNGRNIPVTNGSKLRYVQLMSEYKCVRQIQHQTEAFLRGLSYAVPLQWLQMFSAEELQHLVSGTSEGFDVEDLRSHASYSGGFSESSPPVLWLWELLGDMADSERSSFLMFVTSCSRAPLRGFGSLSPPFTIHRVPDTSRLPTSSTCVNLLKLPAYNTRQELRDKLRGAIGGTEGFGLS</sequence>
<gene>
    <name evidence="8" type="ORF">cyc_01020</name>
</gene>
<dbReference type="SMART" id="SM00119">
    <property type="entry name" value="HECTc"/>
    <property type="match status" value="1"/>
</dbReference>
<reference evidence="8 9" key="1">
    <citation type="journal article" date="2016" name="BMC Genomics">
        <title>Comparative genomics reveals Cyclospora cayetanensis possesses coccidia-like metabolism and invasion components but unique surface antigens.</title>
        <authorList>
            <person name="Liu S."/>
            <person name="Wang L."/>
            <person name="Zheng H."/>
            <person name="Xu Z."/>
            <person name="Roellig D.M."/>
            <person name="Li N."/>
            <person name="Frace M.A."/>
            <person name="Tang K."/>
            <person name="Arrowood M.J."/>
            <person name="Moss D.M."/>
            <person name="Zhang L."/>
            <person name="Feng Y."/>
            <person name="Xiao L."/>
        </authorList>
    </citation>
    <scope>NUCLEOTIDE SEQUENCE [LARGE SCALE GENOMIC DNA]</scope>
    <source>
        <strain evidence="8 9">CHN_HEN01</strain>
    </source>
</reference>
<dbReference type="FunFam" id="3.30.2410.10:FF:000003">
    <property type="entry name" value="probable E3 ubiquitin-protein ligase HERC4 isoform X1"/>
    <property type="match status" value="1"/>
</dbReference>
<dbReference type="GO" id="GO:0006511">
    <property type="term" value="P:ubiquitin-dependent protein catabolic process"/>
    <property type="evidence" value="ECO:0007669"/>
    <property type="project" value="TreeGrafter"/>
</dbReference>
<keyword evidence="3" id="KW-0808">Transferase</keyword>
<dbReference type="Gene3D" id="3.30.2160.10">
    <property type="entry name" value="Hect, E3 ligase catalytic domain"/>
    <property type="match status" value="1"/>
</dbReference>
<evidence type="ECO:0000256" key="4">
    <source>
        <dbReference type="ARBA" id="ARBA00022786"/>
    </source>
</evidence>
<evidence type="ECO:0000256" key="5">
    <source>
        <dbReference type="PROSITE-ProRule" id="PRU00104"/>
    </source>
</evidence>
<comment type="catalytic activity">
    <reaction evidence="1">
        <text>S-ubiquitinyl-[E2 ubiquitin-conjugating enzyme]-L-cysteine + [acceptor protein]-L-lysine = [E2 ubiquitin-conjugating enzyme]-L-cysteine + N(6)-ubiquitinyl-[acceptor protein]-L-lysine.</text>
        <dbReference type="EC" id="2.3.2.26"/>
    </reaction>
</comment>
<keyword evidence="4 5" id="KW-0833">Ubl conjugation pathway</keyword>
<dbReference type="SUPFAM" id="SSF56204">
    <property type="entry name" value="Hect, E3 ligase catalytic domain"/>
    <property type="match status" value="1"/>
</dbReference>
<proteinExistence type="predicted"/>
<evidence type="ECO:0000256" key="1">
    <source>
        <dbReference type="ARBA" id="ARBA00000885"/>
    </source>
</evidence>
<protein>
    <recommendedName>
        <fullName evidence="2">HECT-type E3 ubiquitin transferase</fullName>
        <ecNumber evidence="2">2.3.2.26</ecNumber>
    </recommendedName>
</protein>
<dbReference type="InterPro" id="IPR044611">
    <property type="entry name" value="E3A/B/C-like"/>
</dbReference>
<dbReference type="AlphaFoldDB" id="A0A1D3CWE9"/>
<feature type="compositionally biased region" description="Polar residues" evidence="6">
    <location>
        <begin position="1"/>
        <end position="24"/>
    </location>
</feature>
<dbReference type="Gene3D" id="3.30.2410.10">
    <property type="entry name" value="Hect, E3 ligase catalytic domain"/>
    <property type="match status" value="1"/>
</dbReference>
<evidence type="ECO:0000313" key="8">
    <source>
        <dbReference type="EMBL" id="OEH75535.1"/>
    </source>
</evidence>
<accession>A0A1D3CWE9</accession>
<evidence type="ECO:0000313" key="9">
    <source>
        <dbReference type="Proteomes" id="UP000095192"/>
    </source>
</evidence>
<feature type="domain" description="HECT" evidence="7">
    <location>
        <begin position="904"/>
        <end position="1239"/>
    </location>
</feature>
<evidence type="ECO:0000256" key="6">
    <source>
        <dbReference type="SAM" id="MobiDB-lite"/>
    </source>
</evidence>
<dbReference type="InterPro" id="IPR035983">
    <property type="entry name" value="Hect_E3_ubiquitin_ligase"/>
</dbReference>